<keyword evidence="1 3" id="KW-0547">Nucleotide-binding</keyword>
<dbReference type="PANTHER" id="PTHR43384">
    <property type="entry name" value="SEPTUM SITE-DETERMINING PROTEIN MIND HOMOLOG, CHLOROPLASTIC-RELATED"/>
    <property type="match status" value="1"/>
</dbReference>
<dbReference type="InterPro" id="IPR033875">
    <property type="entry name" value="FlhG"/>
</dbReference>
<keyword evidence="4" id="KW-0282">Flagellum</keyword>
<dbReference type="Pfam" id="PF10609">
    <property type="entry name" value="ParA"/>
    <property type="match status" value="1"/>
</dbReference>
<dbReference type="GO" id="GO:0016887">
    <property type="term" value="F:ATP hydrolysis activity"/>
    <property type="evidence" value="ECO:0007669"/>
    <property type="project" value="TreeGrafter"/>
</dbReference>
<dbReference type="GO" id="GO:0009898">
    <property type="term" value="C:cytoplasmic side of plasma membrane"/>
    <property type="evidence" value="ECO:0007669"/>
    <property type="project" value="TreeGrafter"/>
</dbReference>
<gene>
    <name evidence="4" type="ORF">SAMN00017405_0912</name>
</gene>
<dbReference type="InterPro" id="IPR027417">
    <property type="entry name" value="P-loop_NTPase"/>
</dbReference>
<dbReference type="PIRSF" id="PIRSF003092">
    <property type="entry name" value="MinD"/>
    <property type="match status" value="1"/>
</dbReference>
<reference evidence="4 5" key="1">
    <citation type="submission" date="2017-04" db="EMBL/GenBank/DDBJ databases">
        <authorList>
            <person name="Afonso C.L."/>
            <person name="Miller P.J."/>
            <person name="Scott M.A."/>
            <person name="Spackman E."/>
            <person name="Goraichik I."/>
            <person name="Dimitrov K.M."/>
            <person name="Suarez D.L."/>
            <person name="Swayne D.E."/>
        </authorList>
    </citation>
    <scope>NUCLEOTIDE SEQUENCE [LARGE SCALE GENOMIC DNA]</scope>
    <source>
        <strain evidence="4 5">DSM 11270</strain>
    </source>
</reference>
<dbReference type="RefSeq" id="WP_084052162.1">
    <property type="nucleotide sequence ID" value="NZ_FWWT01000008.1"/>
</dbReference>
<keyword evidence="4" id="KW-0969">Cilium</keyword>
<sequence>MIKDQAEELRKLFVLNKGQQEKKKNNEPKNMRIITVASGKGGVGKTSVVSNLALSLTKLGNKVLIMDADLGMANIDIMFGLFPKHSLYDVIKGKKSLKEIAVTTAEGITIIPGGSGINELVNLESEQRDNILNELAEFSLEMDYLFIDCGAGVSKNILGFISAADDVLIVITPEPTSITDAYALIKILSQFNLHKEVSVIVNRVTSIKEADDTIARIENVADKFLNIDIKKIGFINQDDNVVKSIKEQRPFVLSYPRSKAAKDMNYIAENFLRGNDRPPQGTEKFIKKLINIFR</sequence>
<dbReference type="PANTHER" id="PTHR43384:SF4">
    <property type="entry name" value="CELLULOSE BIOSYNTHESIS PROTEIN BCSQ-RELATED"/>
    <property type="match status" value="1"/>
</dbReference>
<dbReference type="AlphaFoldDB" id="A0A1W1UND1"/>
<organism evidence="4 5">
    <name type="scientific">Desulfonispora thiosulfatigenes DSM 11270</name>
    <dbReference type="NCBI Taxonomy" id="656914"/>
    <lineage>
        <taxon>Bacteria</taxon>
        <taxon>Bacillati</taxon>
        <taxon>Bacillota</taxon>
        <taxon>Clostridia</taxon>
        <taxon>Eubacteriales</taxon>
        <taxon>Peptococcaceae</taxon>
        <taxon>Desulfonispora</taxon>
    </lineage>
</organism>
<dbReference type="CDD" id="cd02038">
    <property type="entry name" value="FlhG-like"/>
    <property type="match status" value="1"/>
</dbReference>
<protein>
    <submittedName>
        <fullName evidence="4">Flagellar biosynthesis protein FlhG</fullName>
    </submittedName>
</protein>
<dbReference type="Proteomes" id="UP000192731">
    <property type="component" value="Unassembled WGS sequence"/>
</dbReference>
<keyword evidence="4" id="KW-0966">Cell projection</keyword>
<dbReference type="InterPro" id="IPR025501">
    <property type="entry name" value="MinD_FleN"/>
</dbReference>
<feature type="binding site" evidence="3">
    <location>
        <begin position="40"/>
        <end position="47"/>
    </location>
    <ligand>
        <name>ATP</name>
        <dbReference type="ChEBI" id="CHEBI:30616"/>
    </ligand>
</feature>
<evidence type="ECO:0000313" key="4">
    <source>
        <dbReference type="EMBL" id="SMB82311.1"/>
    </source>
</evidence>
<evidence type="ECO:0000256" key="3">
    <source>
        <dbReference type="PIRSR" id="PIRSR003092-1"/>
    </source>
</evidence>
<dbReference type="GO" id="GO:0005829">
    <property type="term" value="C:cytosol"/>
    <property type="evidence" value="ECO:0007669"/>
    <property type="project" value="TreeGrafter"/>
</dbReference>
<dbReference type="Gene3D" id="3.40.50.300">
    <property type="entry name" value="P-loop containing nucleotide triphosphate hydrolases"/>
    <property type="match status" value="1"/>
</dbReference>
<dbReference type="InterPro" id="IPR033756">
    <property type="entry name" value="YlxH/NBP35"/>
</dbReference>
<dbReference type="EMBL" id="FWWT01000008">
    <property type="protein sequence ID" value="SMB82311.1"/>
    <property type="molecule type" value="Genomic_DNA"/>
</dbReference>
<evidence type="ECO:0000256" key="1">
    <source>
        <dbReference type="ARBA" id="ARBA00022741"/>
    </source>
</evidence>
<evidence type="ECO:0000313" key="5">
    <source>
        <dbReference type="Proteomes" id="UP000192731"/>
    </source>
</evidence>
<accession>A0A1W1UND1</accession>
<proteinExistence type="predicted"/>
<dbReference type="STRING" id="656914.SAMN00017405_0912"/>
<keyword evidence="5" id="KW-1185">Reference proteome</keyword>
<dbReference type="InterPro" id="IPR050625">
    <property type="entry name" value="ParA/MinD_ATPase"/>
</dbReference>
<dbReference type="OrthoDB" id="9816297at2"/>
<dbReference type="SUPFAM" id="SSF52540">
    <property type="entry name" value="P-loop containing nucleoside triphosphate hydrolases"/>
    <property type="match status" value="1"/>
</dbReference>
<evidence type="ECO:0000256" key="2">
    <source>
        <dbReference type="ARBA" id="ARBA00022840"/>
    </source>
</evidence>
<keyword evidence="2 3" id="KW-0067">ATP-binding</keyword>
<dbReference type="GO" id="GO:0005524">
    <property type="term" value="F:ATP binding"/>
    <property type="evidence" value="ECO:0007669"/>
    <property type="project" value="UniProtKB-KW"/>
</dbReference>
<dbReference type="GO" id="GO:0051782">
    <property type="term" value="P:negative regulation of cell division"/>
    <property type="evidence" value="ECO:0007669"/>
    <property type="project" value="TreeGrafter"/>
</dbReference>
<name>A0A1W1UND1_DESTI</name>